<evidence type="ECO:0000256" key="7">
    <source>
        <dbReference type="SAM" id="Phobius"/>
    </source>
</evidence>
<organism evidence="8 9">
    <name type="scientific">Trichonephila inaurata madagascariensis</name>
    <dbReference type="NCBI Taxonomy" id="2747483"/>
    <lineage>
        <taxon>Eukaryota</taxon>
        <taxon>Metazoa</taxon>
        <taxon>Ecdysozoa</taxon>
        <taxon>Arthropoda</taxon>
        <taxon>Chelicerata</taxon>
        <taxon>Arachnida</taxon>
        <taxon>Araneae</taxon>
        <taxon>Araneomorphae</taxon>
        <taxon>Entelegynae</taxon>
        <taxon>Araneoidea</taxon>
        <taxon>Nephilidae</taxon>
        <taxon>Trichonephila</taxon>
        <taxon>Trichonephila inaurata</taxon>
    </lineage>
</organism>
<dbReference type="OrthoDB" id="9994280at2759"/>
<feature type="transmembrane region" description="Helical" evidence="7">
    <location>
        <begin position="69"/>
        <end position="97"/>
    </location>
</feature>
<dbReference type="PANTHER" id="PTHR31815">
    <property type="entry name" value="AGAP005329-PA"/>
    <property type="match status" value="1"/>
</dbReference>
<feature type="region of interest" description="Disordered" evidence="6">
    <location>
        <begin position="1"/>
        <end position="36"/>
    </location>
</feature>
<dbReference type="Pfam" id="PF14927">
    <property type="entry name" value="Neurensin"/>
    <property type="match status" value="1"/>
</dbReference>
<name>A0A8X7C0E1_9ARAC</name>
<dbReference type="AlphaFoldDB" id="A0A8X7C0E1"/>
<feature type="transmembrane region" description="Helical" evidence="7">
    <location>
        <begin position="128"/>
        <end position="149"/>
    </location>
</feature>
<evidence type="ECO:0000256" key="2">
    <source>
        <dbReference type="ARBA" id="ARBA00005308"/>
    </source>
</evidence>
<dbReference type="PANTHER" id="PTHR31815:SF1">
    <property type="entry name" value="TRANSMEMBRANE PROTEIN 200C"/>
    <property type="match status" value="1"/>
</dbReference>
<evidence type="ECO:0000313" key="9">
    <source>
        <dbReference type="Proteomes" id="UP000886998"/>
    </source>
</evidence>
<comment type="caution">
    <text evidence="8">The sequence shown here is derived from an EMBL/GenBank/DDBJ whole genome shotgun (WGS) entry which is preliminary data.</text>
</comment>
<dbReference type="GO" id="GO:0016020">
    <property type="term" value="C:membrane"/>
    <property type="evidence" value="ECO:0007669"/>
    <property type="project" value="UniProtKB-SubCell"/>
</dbReference>
<dbReference type="Proteomes" id="UP000886998">
    <property type="component" value="Unassembled WGS sequence"/>
</dbReference>
<dbReference type="InterPro" id="IPR018787">
    <property type="entry name" value="DUF2371_TMEM200"/>
</dbReference>
<evidence type="ECO:0000256" key="4">
    <source>
        <dbReference type="ARBA" id="ARBA00022989"/>
    </source>
</evidence>
<keyword evidence="9" id="KW-1185">Reference proteome</keyword>
<evidence type="ECO:0000256" key="6">
    <source>
        <dbReference type="SAM" id="MobiDB-lite"/>
    </source>
</evidence>
<evidence type="ECO:0000256" key="5">
    <source>
        <dbReference type="ARBA" id="ARBA00023136"/>
    </source>
</evidence>
<evidence type="ECO:0000256" key="3">
    <source>
        <dbReference type="ARBA" id="ARBA00022692"/>
    </source>
</evidence>
<evidence type="ECO:0000256" key="1">
    <source>
        <dbReference type="ARBA" id="ARBA00004141"/>
    </source>
</evidence>
<proteinExistence type="inferred from homology"/>
<comment type="subcellular location">
    <subcellularLocation>
        <location evidence="1">Membrane</location>
        <topology evidence="1">Multi-pass membrane protein</topology>
    </subcellularLocation>
</comment>
<sequence length="418" mass="46045">MNSAAVIGRQLRQQNTGRGGPPPGKGRQRALSHQPLTPNQLQQLQAKKEEEKKKVGTIQSIRNKITVQCLWLTCKALSSGMILLIIGTTMSVVGFYADTLSTEIRESGNSTVEIRDPDRQYHLHNLTYVGPVIMGLGGFVIVAAFVMTFEGHDSGSKVVPVTEDHTTTEGSLLTSLLIEEKSKERQKASGPYLCVPQMVDLPSNLRRPSVTLANGKTVKTSSNKEEVKANSTGARKKVPSQEKLPNGVNKPPPTLPLMSREHPNGRMRNRELMMMQLCLDEFVPSPQDIEIIDPDGCDTPRHETASSMDMEVYVSNCPITVRVQVEPRHLASMESDGLSDSDISDPGEIARISRRDMDFPEQHMPLLGRCSPAFSSPEFRRNAAPLLKRDSSRRFPLLRQGALDSGRGLDVQSETSLA</sequence>
<keyword evidence="4 7" id="KW-1133">Transmembrane helix</keyword>
<feature type="region of interest" description="Disordered" evidence="6">
    <location>
        <begin position="217"/>
        <end position="262"/>
    </location>
</feature>
<comment type="similarity">
    <text evidence="2">Belongs to the TMEM200 family.</text>
</comment>
<accession>A0A8X7C0E1</accession>
<keyword evidence="5 7" id="KW-0472">Membrane</keyword>
<gene>
    <name evidence="8" type="primary">AVEN_40411_1</name>
    <name evidence="8" type="ORF">TNIN_110871</name>
</gene>
<protein>
    <submittedName>
        <fullName evidence="8">Uncharacterized protein</fullName>
    </submittedName>
</protein>
<evidence type="ECO:0000313" key="8">
    <source>
        <dbReference type="EMBL" id="GFY50655.1"/>
    </source>
</evidence>
<keyword evidence="3 7" id="KW-0812">Transmembrane</keyword>
<dbReference type="EMBL" id="BMAV01007630">
    <property type="protein sequence ID" value="GFY50655.1"/>
    <property type="molecule type" value="Genomic_DNA"/>
</dbReference>
<reference evidence="8" key="1">
    <citation type="submission" date="2020-08" db="EMBL/GenBank/DDBJ databases">
        <title>Multicomponent nature underlies the extraordinary mechanical properties of spider dragline silk.</title>
        <authorList>
            <person name="Kono N."/>
            <person name="Nakamura H."/>
            <person name="Mori M."/>
            <person name="Yoshida Y."/>
            <person name="Ohtoshi R."/>
            <person name="Malay A.D."/>
            <person name="Moran D.A.P."/>
            <person name="Tomita M."/>
            <person name="Numata K."/>
            <person name="Arakawa K."/>
        </authorList>
    </citation>
    <scope>NUCLEOTIDE SEQUENCE</scope>
</reference>